<sequence>MVATFPETPTAQPKFLTPLINITVNTFLASNPVSTGNIASQTTRTCNITINVDNLSRSLAIAAFNRIFNYAQSLANNDLNPSASANQNPINPTDPGNVFSPTGICNITVDKSGDVPIVKLTLQASNLRIDYMDEYFATTLNYLTLAITNDLNPG</sequence>
<comment type="caution">
    <text evidence="1">The sequence shown here is derived from an EMBL/GenBank/DDBJ whole genome shotgun (WGS) entry which is preliminary data.</text>
</comment>
<evidence type="ECO:0000313" key="1">
    <source>
        <dbReference type="EMBL" id="GBG22683.1"/>
    </source>
</evidence>
<reference evidence="1 2" key="1">
    <citation type="submission" date="2017-06" db="EMBL/GenBank/DDBJ databases">
        <title>Genome sequencing of cyanobaciteial culture collection at National Institute for Environmental Studies (NIES).</title>
        <authorList>
            <person name="Hirose Y."/>
            <person name="Shimura Y."/>
            <person name="Fujisawa T."/>
            <person name="Nakamura Y."/>
            <person name="Kawachi M."/>
        </authorList>
    </citation>
    <scope>NUCLEOTIDE SEQUENCE [LARGE SCALE GENOMIC DNA]</scope>
    <source>
        <strain evidence="1 2">NIES-4072</strain>
    </source>
</reference>
<dbReference type="RefSeq" id="WP_109012364.1">
    <property type="nucleotide sequence ID" value="NZ_BDUD01000001.1"/>
</dbReference>
<dbReference type="OrthoDB" id="9978235at2"/>
<name>A0A2R5G2I4_NOSCO</name>
<keyword evidence="2" id="KW-1185">Reference proteome</keyword>
<proteinExistence type="predicted"/>
<dbReference type="AlphaFoldDB" id="A0A2R5G2I4"/>
<gene>
    <name evidence="1" type="ORF">NIES4072_63950</name>
</gene>
<protein>
    <submittedName>
        <fullName evidence="1">Uncharacterized protein</fullName>
    </submittedName>
</protein>
<evidence type="ECO:0000313" key="2">
    <source>
        <dbReference type="Proteomes" id="UP000245124"/>
    </source>
</evidence>
<organism evidence="1 2">
    <name type="scientific">Nostoc commune NIES-4072</name>
    <dbReference type="NCBI Taxonomy" id="2005467"/>
    <lineage>
        <taxon>Bacteria</taxon>
        <taxon>Bacillati</taxon>
        <taxon>Cyanobacteriota</taxon>
        <taxon>Cyanophyceae</taxon>
        <taxon>Nostocales</taxon>
        <taxon>Nostocaceae</taxon>
        <taxon>Nostoc</taxon>
    </lineage>
</organism>
<dbReference type="EMBL" id="BDUD01000001">
    <property type="protein sequence ID" value="GBG22683.1"/>
    <property type="molecule type" value="Genomic_DNA"/>
</dbReference>
<accession>A0A2R5G2I4</accession>
<dbReference type="Proteomes" id="UP000245124">
    <property type="component" value="Unassembled WGS sequence"/>
</dbReference>